<evidence type="ECO:0000256" key="1">
    <source>
        <dbReference type="ARBA" id="ARBA00006153"/>
    </source>
</evidence>
<dbReference type="FunFam" id="3.30.70.360:FF:000001">
    <property type="entry name" value="N-acetyldiaminopimelate deacetylase"/>
    <property type="match status" value="1"/>
</dbReference>
<comment type="similarity">
    <text evidence="1">Belongs to the peptidase M20 family.</text>
</comment>
<dbReference type="Proteomes" id="UP001280121">
    <property type="component" value="Unassembled WGS sequence"/>
</dbReference>
<evidence type="ECO:0000313" key="7">
    <source>
        <dbReference type="Proteomes" id="UP001280121"/>
    </source>
</evidence>
<keyword evidence="4" id="KW-0479">Metal-binding</keyword>
<protein>
    <recommendedName>
        <fullName evidence="5">Peptidase M20 dimerisation domain-containing protein</fullName>
    </recommendedName>
</protein>
<comment type="caution">
    <text evidence="6">The sequence shown here is derived from an EMBL/GenBank/DDBJ whole genome shotgun (WGS) entry which is preliminary data.</text>
</comment>
<comment type="cofactor">
    <cofactor evidence="4">
        <name>Mn(2+)</name>
        <dbReference type="ChEBI" id="CHEBI:29035"/>
    </cofactor>
    <text evidence="4">The Mn(2+) ion enhances activity.</text>
</comment>
<accession>A0AAD9WWY5</accession>
<dbReference type="GO" id="GO:0046872">
    <property type="term" value="F:metal ion binding"/>
    <property type="evidence" value="ECO:0007669"/>
    <property type="project" value="UniProtKB-KW"/>
</dbReference>
<dbReference type="InterPro" id="IPR002933">
    <property type="entry name" value="Peptidase_M20"/>
</dbReference>
<dbReference type="SUPFAM" id="SSF55031">
    <property type="entry name" value="Bacterial exopeptidase dimerisation domain"/>
    <property type="match status" value="1"/>
</dbReference>
<dbReference type="Gene3D" id="3.40.630.10">
    <property type="entry name" value="Zn peptidases"/>
    <property type="match status" value="1"/>
</dbReference>
<dbReference type="Gene3D" id="3.30.70.360">
    <property type="match status" value="1"/>
</dbReference>
<evidence type="ECO:0000259" key="5">
    <source>
        <dbReference type="Pfam" id="PF07687"/>
    </source>
</evidence>
<dbReference type="InterPro" id="IPR036264">
    <property type="entry name" value="Bact_exopeptidase_dim_dom"/>
</dbReference>
<organism evidence="6 7">
    <name type="scientific">Dipteronia dyeriana</name>
    <dbReference type="NCBI Taxonomy" id="168575"/>
    <lineage>
        <taxon>Eukaryota</taxon>
        <taxon>Viridiplantae</taxon>
        <taxon>Streptophyta</taxon>
        <taxon>Embryophyta</taxon>
        <taxon>Tracheophyta</taxon>
        <taxon>Spermatophyta</taxon>
        <taxon>Magnoliopsida</taxon>
        <taxon>eudicotyledons</taxon>
        <taxon>Gunneridae</taxon>
        <taxon>Pentapetalae</taxon>
        <taxon>rosids</taxon>
        <taxon>malvids</taxon>
        <taxon>Sapindales</taxon>
        <taxon>Sapindaceae</taxon>
        <taxon>Hippocastanoideae</taxon>
        <taxon>Acereae</taxon>
        <taxon>Dipteronia</taxon>
    </lineage>
</organism>
<keyword evidence="2" id="KW-0378">Hydrolase</keyword>
<keyword evidence="3 4" id="KW-0464">Manganese</keyword>
<proteinExistence type="inferred from homology"/>
<feature type="domain" description="Peptidase M20 dimerisation" evidence="5">
    <location>
        <begin position="178"/>
        <end position="274"/>
    </location>
</feature>
<dbReference type="SUPFAM" id="SSF53187">
    <property type="entry name" value="Zn-dependent exopeptidases"/>
    <property type="match status" value="1"/>
</dbReference>
<dbReference type="InterPro" id="IPR011650">
    <property type="entry name" value="Peptidase_M20_dimer"/>
</dbReference>
<dbReference type="PIRSF" id="PIRSF005962">
    <property type="entry name" value="Pept_M20D_amidohydro"/>
    <property type="match status" value="1"/>
</dbReference>
<dbReference type="InterPro" id="IPR017439">
    <property type="entry name" value="Amidohydrolase"/>
</dbReference>
<dbReference type="GO" id="GO:0010179">
    <property type="term" value="F:IAA-Ala conjugate hydrolase activity"/>
    <property type="evidence" value="ECO:0007669"/>
    <property type="project" value="TreeGrafter"/>
</dbReference>
<dbReference type="AlphaFoldDB" id="A0AAD9WWY5"/>
<dbReference type="PANTHER" id="PTHR11014:SF119">
    <property type="entry name" value="IAA-AMINO ACID HYDROLASE ILR1-LIKE 1"/>
    <property type="match status" value="1"/>
</dbReference>
<dbReference type="Pfam" id="PF01546">
    <property type="entry name" value="Peptidase_M20"/>
    <property type="match status" value="1"/>
</dbReference>
<feature type="binding site" evidence="4">
    <location>
        <position position="111"/>
    </location>
    <ligand>
        <name>Mn(2+)</name>
        <dbReference type="ChEBI" id="CHEBI:29035"/>
        <label>2</label>
    </ligand>
</feature>
<dbReference type="PANTHER" id="PTHR11014">
    <property type="entry name" value="PEPTIDASE M20 FAMILY MEMBER"/>
    <property type="match status" value="1"/>
</dbReference>
<dbReference type="EMBL" id="JANJYI010000006">
    <property type="protein sequence ID" value="KAK2645482.1"/>
    <property type="molecule type" value="Genomic_DNA"/>
</dbReference>
<gene>
    <name evidence="6" type="ORF">Ddye_020677</name>
</gene>
<evidence type="ECO:0000313" key="6">
    <source>
        <dbReference type="EMBL" id="KAK2645482.1"/>
    </source>
</evidence>
<evidence type="ECO:0000256" key="4">
    <source>
        <dbReference type="PIRSR" id="PIRSR005962-1"/>
    </source>
</evidence>
<evidence type="ECO:0000256" key="3">
    <source>
        <dbReference type="ARBA" id="ARBA00023211"/>
    </source>
</evidence>
<name>A0AAD9WWY5_9ROSI</name>
<dbReference type="GO" id="GO:0009850">
    <property type="term" value="P:auxin metabolic process"/>
    <property type="evidence" value="ECO:0007669"/>
    <property type="project" value="TreeGrafter"/>
</dbReference>
<reference evidence="6" key="1">
    <citation type="journal article" date="2023" name="Plant J.">
        <title>Genome sequences and population genomics provide insights into the demographic history, inbreeding, and mutation load of two 'living fossil' tree species of Dipteronia.</title>
        <authorList>
            <person name="Feng Y."/>
            <person name="Comes H.P."/>
            <person name="Chen J."/>
            <person name="Zhu S."/>
            <person name="Lu R."/>
            <person name="Zhang X."/>
            <person name="Li P."/>
            <person name="Qiu J."/>
            <person name="Olsen K.M."/>
            <person name="Qiu Y."/>
        </authorList>
    </citation>
    <scope>NUCLEOTIDE SEQUENCE</scope>
    <source>
        <strain evidence="6">KIB01</strain>
    </source>
</reference>
<dbReference type="GO" id="GO:0005783">
    <property type="term" value="C:endoplasmic reticulum"/>
    <property type="evidence" value="ECO:0007669"/>
    <property type="project" value="TreeGrafter"/>
</dbReference>
<dbReference type="NCBIfam" id="TIGR01891">
    <property type="entry name" value="amidohydrolases"/>
    <property type="match status" value="1"/>
</dbReference>
<dbReference type="Pfam" id="PF07687">
    <property type="entry name" value="M20_dimer"/>
    <property type="match status" value="1"/>
</dbReference>
<evidence type="ECO:0000256" key="2">
    <source>
        <dbReference type="ARBA" id="ARBA00022801"/>
    </source>
</evidence>
<sequence>MYLLMPTPISSNTSMSPEELAQTPINFLELATKPEVFDWMVGIRRKLHENPELSFEEFETSKIIGAELDQMNMFYTYPIAVTGIVGYIGTGTCRVGLWEHKSKIPGKMHACGHDAHVAILLAAAKMLQELRHKLLGAKKLLDVGVLENVEEIFGLHVSPSYPIGTVAFRPCPLTAGSGRFGAVISGKGGHAAIPQQSIDPIIAASNIIVNLQHLVSREANELLGFAIVTVTKFQGGGAINVIPDSVSTGGTFRALLKESFAQLKQRIEEVITRQASVVRCNATVIFNKNENPFYPATVNNKDFRKVAGDILGFRNLKEMPPLMGSEEFDFFTEAILGYFFFLGMDDKTRGKFEWENSPYYIVNEDALPHGAALHASLATRYLLENQPKSTLHKESSHDEL</sequence>
<feature type="binding site" evidence="4">
    <location>
        <position position="156"/>
    </location>
    <ligand>
        <name>Mn(2+)</name>
        <dbReference type="ChEBI" id="CHEBI:29035"/>
        <label>2</label>
    </ligand>
</feature>
<feature type="binding site" evidence="4">
    <location>
        <position position="113"/>
    </location>
    <ligand>
        <name>Mn(2+)</name>
        <dbReference type="ChEBI" id="CHEBI:29035"/>
        <label>2</label>
    </ligand>
</feature>
<keyword evidence="7" id="KW-1185">Reference proteome</keyword>